<dbReference type="InterPro" id="IPR001453">
    <property type="entry name" value="MoaB/Mog_dom"/>
</dbReference>
<dbReference type="Gene3D" id="3.90.950.20">
    <property type="entry name" value="CinA-like"/>
    <property type="match status" value="1"/>
</dbReference>
<name>A0A4Y8LIK1_9BACL</name>
<organism evidence="3 4">
    <name type="scientific">Jeotgalibacillus salarius</name>
    <dbReference type="NCBI Taxonomy" id="546023"/>
    <lineage>
        <taxon>Bacteria</taxon>
        <taxon>Bacillati</taxon>
        <taxon>Bacillota</taxon>
        <taxon>Bacilli</taxon>
        <taxon>Bacillales</taxon>
        <taxon>Caryophanaceae</taxon>
        <taxon>Jeotgalibacillus</taxon>
    </lineage>
</organism>
<evidence type="ECO:0000259" key="2">
    <source>
        <dbReference type="SMART" id="SM00852"/>
    </source>
</evidence>
<dbReference type="SUPFAM" id="SSF53218">
    <property type="entry name" value="Molybdenum cofactor biosynthesis proteins"/>
    <property type="match status" value="1"/>
</dbReference>
<dbReference type="OrthoDB" id="9801454at2"/>
<dbReference type="InterPro" id="IPR050101">
    <property type="entry name" value="CinA"/>
</dbReference>
<dbReference type="Pfam" id="PF18146">
    <property type="entry name" value="CinA_KH"/>
    <property type="match status" value="1"/>
</dbReference>
<dbReference type="Pfam" id="PF02464">
    <property type="entry name" value="CinA"/>
    <property type="match status" value="1"/>
</dbReference>
<feature type="domain" description="MoaB/Mog" evidence="2">
    <location>
        <begin position="4"/>
        <end position="171"/>
    </location>
</feature>
<dbReference type="EMBL" id="SORX01000002">
    <property type="protein sequence ID" value="TFE02826.1"/>
    <property type="molecule type" value="Genomic_DNA"/>
</dbReference>
<dbReference type="InterPro" id="IPR036425">
    <property type="entry name" value="MoaB/Mog-like_dom_sf"/>
</dbReference>
<dbReference type="RefSeq" id="WP_134379612.1">
    <property type="nucleotide sequence ID" value="NZ_SORX01000002.1"/>
</dbReference>
<comment type="similarity">
    <text evidence="1">Belongs to the CinA family.</text>
</comment>
<evidence type="ECO:0000313" key="3">
    <source>
        <dbReference type="EMBL" id="TFE02826.1"/>
    </source>
</evidence>
<dbReference type="InterPro" id="IPR008135">
    <property type="entry name" value="Competence-induced_CinA"/>
</dbReference>
<dbReference type="SUPFAM" id="SSF142433">
    <property type="entry name" value="CinA-like"/>
    <property type="match status" value="1"/>
</dbReference>
<dbReference type="InterPro" id="IPR036653">
    <property type="entry name" value="CinA-like_C"/>
</dbReference>
<proteinExistence type="inferred from homology"/>
<sequence>MNAEIIAVGSELLLGQIANTNAQYISARLAESGINVYRHSVIGDNDKRLQKELEAAENRSDLIILTGGLGPTKDDLTKETAARHLGCSLCYDEKSLNAIEQYYVQTGISMTENNKKQALVLEGSHVLFNFHGMAPGMIKQTATSTYILLPGPPREMKPMLTEQVLPYLNDQNEENSLIYSKVMRFFGIGEADLETRIEDLLDGQTNPTIAPLAEDGEVTLRITANSHDIKIAETLVHDMVKILEDRVGEYCYGFDQDNLQQKASRLFTEKGLTISSAESLTGGLFSAEAAAIPGASSYLSGSMTVYNSEAKVNVLGVPREMIREFGPVSQECAESMAEQVRHKFGSDIGISFTGVAGPGDFEGIPEGTVWFGVSLKNGLVSSFKLTLKGDRNFKRIRAVKHGFYAIIQLIEKNTGPFVK</sequence>
<dbReference type="NCBIfam" id="TIGR00200">
    <property type="entry name" value="cinA_nterm"/>
    <property type="match status" value="1"/>
</dbReference>
<dbReference type="InterPro" id="IPR041424">
    <property type="entry name" value="CinA_KH"/>
</dbReference>
<accession>A0A4Y8LIK1</accession>
<evidence type="ECO:0000256" key="1">
    <source>
        <dbReference type="HAMAP-Rule" id="MF_00226"/>
    </source>
</evidence>
<dbReference type="NCBIfam" id="TIGR00177">
    <property type="entry name" value="molyb_syn"/>
    <property type="match status" value="1"/>
</dbReference>
<comment type="caution">
    <text evidence="3">The sequence shown here is derived from an EMBL/GenBank/DDBJ whole genome shotgun (WGS) entry which is preliminary data.</text>
</comment>
<evidence type="ECO:0000313" key="4">
    <source>
        <dbReference type="Proteomes" id="UP000297776"/>
    </source>
</evidence>
<dbReference type="CDD" id="cd00885">
    <property type="entry name" value="cinA"/>
    <property type="match status" value="1"/>
</dbReference>
<dbReference type="HAMAP" id="MF_00226_B">
    <property type="entry name" value="CinA_B"/>
    <property type="match status" value="1"/>
</dbReference>
<dbReference type="Gene3D" id="3.40.980.10">
    <property type="entry name" value="MoaB/Mog-like domain"/>
    <property type="match status" value="1"/>
</dbReference>
<dbReference type="PIRSF" id="PIRSF006728">
    <property type="entry name" value="CinA"/>
    <property type="match status" value="1"/>
</dbReference>
<dbReference type="Proteomes" id="UP000297776">
    <property type="component" value="Unassembled WGS sequence"/>
</dbReference>
<dbReference type="PANTHER" id="PTHR13939:SF0">
    <property type="entry name" value="NMN AMIDOHYDROLASE-LIKE PROTEIN YFAY"/>
    <property type="match status" value="1"/>
</dbReference>
<dbReference type="AlphaFoldDB" id="A0A4Y8LIK1"/>
<dbReference type="NCBIfam" id="NF001813">
    <property type="entry name" value="PRK00549.1"/>
    <property type="match status" value="1"/>
</dbReference>
<keyword evidence="4" id="KW-1185">Reference proteome</keyword>
<dbReference type="PANTHER" id="PTHR13939">
    <property type="entry name" value="NICOTINAMIDE-NUCLEOTIDE AMIDOHYDROLASE PNCC"/>
    <property type="match status" value="1"/>
</dbReference>
<reference evidence="3 4" key="1">
    <citation type="submission" date="2019-03" db="EMBL/GenBank/DDBJ databases">
        <authorList>
            <person name="Yang Y."/>
        </authorList>
    </citation>
    <scope>NUCLEOTIDE SEQUENCE [LARGE SCALE GENOMIC DNA]</scope>
    <source>
        <strain evidence="3 4">ASL-1</strain>
    </source>
</reference>
<dbReference type="Gene3D" id="3.30.70.2860">
    <property type="match status" value="1"/>
</dbReference>
<dbReference type="InterPro" id="IPR008136">
    <property type="entry name" value="CinA_C"/>
</dbReference>
<gene>
    <name evidence="1" type="primary">cinA</name>
    <name evidence="3" type="ORF">E2626_03200</name>
</gene>
<dbReference type="SMART" id="SM00852">
    <property type="entry name" value="MoCF_biosynth"/>
    <property type="match status" value="1"/>
</dbReference>
<dbReference type="NCBIfam" id="TIGR00199">
    <property type="entry name" value="PncC_domain"/>
    <property type="match status" value="1"/>
</dbReference>
<protein>
    <recommendedName>
        <fullName evidence="1">Putative competence-damage inducible protein</fullName>
    </recommendedName>
</protein>
<dbReference type="Pfam" id="PF00994">
    <property type="entry name" value="MoCF_biosynth"/>
    <property type="match status" value="1"/>
</dbReference>